<keyword evidence="2" id="KW-1003">Cell membrane</keyword>
<dbReference type="Gene3D" id="3.40.50.300">
    <property type="entry name" value="P-loop containing nucleotide triphosphate hydrolases"/>
    <property type="match status" value="1"/>
</dbReference>
<dbReference type="GO" id="GO:0005524">
    <property type="term" value="F:ATP binding"/>
    <property type="evidence" value="ECO:0007669"/>
    <property type="project" value="UniProtKB-KW"/>
</dbReference>
<dbReference type="Pfam" id="PF00005">
    <property type="entry name" value="ABC_tran"/>
    <property type="match status" value="1"/>
</dbReference>
<evidence type="ECO:0000256" key="1">
    <source>
        <dbReference type="ARBA" id="ARBA00022448"/>
    </source>
</evidence>
<organism evidence="6 7">
    <name type="scientific">Niveibacterium umoris</name>
    <dbReference type="NCBI Taxonomy" id="1193620"/>
    <lineage>
        <taxon>Bacteria</taxon>
        <taxon>Pseudomonadati</taxon>
        <taxon>Pseudomonadota</taxon>
        <taxon>Betaproteobacteria</taxon>
        <taxon>Rhodocyclales</taxon>
        <taxon>Rhodocyclaceae</taxon>
        <taxon>Niveibacterium</taxon>
    </lineage>
</organism>
<dbReference type="Proteomes" id="UP000561045">
    <property type="component" value="Unassembled WGS sequence"/>
</dbReference>
<sequence>MSVAPPIELCGIGTRFGRHWVLRGIDLTVQRGELLALVGGSGSGKTTLLRQIVGLLAPTEGEVRLFGEPLHEGDRDALAARRRRFGMLFQHGALFSALNVFDNIAFPLRELRCLPEAEIRDLVFTKLGMVEIDRDAAWRMPAELSGGMIKRVALARALALDPELLLLDEPTAGLDPDRSASFVKLIRTLHEALHLTVVFVTHDLDTLAALANRLAVLAEGHILATGSLADVVQVKHPFIERFFLSERSLHALNRGKGTD</sequence>
<evidence type="ECO:0000256" key="2">
    <source>
        <dbReference type="ARBA" id="ARBA00022475"/>
    </source>
</evidence>
<dbReference type="SUPFAM" id="SSF52540">
    <property type="entry name" value="P-loop containing nucleoside triphosphate hydrolases"/>
    <property type="match status" value="1"/>
</dbReference>
<dbReference type="InterPro" id="IPR003439">
    <property type="entry name" value="ABC_transporter-like_ATP-bd"/>
</dbReference>
<evidence type="ECO:0000313" key="7">
    <source>
        <dbReference type="Proteomes" id="UP000561045"/>
    </source>
</evidence>
<dbReference type="SMART" id="SM00382">
    <property type="entry name" value="AAA"/>
    <property type="match status" value="1"/>
</dbReference>
<evidence type="ECO:0000256" key="3">
    <source>
        <dbReference type="ARBA" id="ARBA00022741"/>
    </source>
</evidence>
<dbReference type="GO" id="GO:0016887">
    <property type="term" value="F:ATP hydrolysis activity"/>
    <property type="evidence" value="ECO:0007669"/>
    <property type="project" value="InterPro"/>
</dbReference>
<reference evidence="6 7" key="1">
    <citation type="submission" date="2020-08" db="EMBL/GenBank/DDBJ databases">
        <title>Genomic Encyclopedia of Type Strains, Phase IV (KMG-IV): sequencing the most valuable type-strain genomes for metagenomic binning, comparative biology and taxonomic classification.</title>
        <authorList>
            <person name="Goeker M."/>
        </authorList>
    </citation>
    <scope>NUCLEOTIDE SEQUENCE [LARGE SCALE GENOMIC DNA]</scope>
    <source>
        <strain evidence="6 7">DSM 106739</strain>
    </source>
</reference>
<evidence type="ECO:0000259" key="5">
    <source>
        <dbReference type="PROSITE" id="PS50893"/>
    </source>
</evidence>
<gene>
    <name evidence="6" type="ORF">GGR36_000755</name>
</gene>
<accession>A0A840BLT4</accession>
<dbReference type="InterPro" id="IPR027417">
    <property type="entry name" value="P-loop_NTPase"/>
</dbReference>
<name>A0A840BLT4_9RHOO</name>
<dbReference type="AlphaFoldDB" id="A0A840BLT4"/>
<keyword evidence="1" id="KW-0813">Transport</keyword>
<protein>
    <submittedName>
        <fullName evidence="6">Phospholipid/cholesterol/gamma-HCH transport system ATP-binding protein</fullName>
    </submittedName>
</protein>
<feature type="domain" description="ABC transporter" evidence="5">
    <location>
        <begin position="7"/>
        <end position="244"/>
    </location>
</feature>
<comment type="caution">
    <text evidence="6">The sequence shown here is derived from an EMBL/GenBank/DDBJ whole genome shotgun (WGS) entry which is preliminary data.</text>
</comment>
<evidence type="ECO:0000256" key="4">
    <source>
        <dbReference type="ARBA" id="ARBA00022840"/>
    </source>
</evidence>
<dbReference type="PANTHER" id="PTHR43023:SF3">
    <property type="entry name" value="PROTEIN TRIGALACTOSYLDIACYLGLYCEROL 3, CHLOROPLASTIC"/>
    <property type="match status" value="1"/>
</dbReference>
<dbReference type="PROSITE" id="PS50893">
    <property type="entry name" value="ABC_TRANSPORTER_2"/>
    <property type="match status" value="1"/>
</dbReference>
<dbReference type="InterPro" id="IPR017871">
    <property type="entry name" value="ABC_transporter-like_CS"/>
</dbReference>
<keyword evidence="7" id="KW-1185">Reference proteome</keyword>
<keyword evidence="4 6" id="KW-0067">ATP-binding</keyword>
<keyword evidence="3" id="KW-0547">Nucleotide-binding</keyword>
<dbReference type="PANTHER" id="PTHR43023">
    <property type="entry name" value="PROTEIN TRIGALACTOSYLDIACYLGLYCEROL 3, CHLOROPLASTIC"/>
    <property type="match status" value="1"/>
</dbReference>
<dbReference type="InterPro" id="IPR003593">
    <property type="entry name" value="AAA+_ATPase"/>
</dbReference>
<dbReference type="RefSeq" id="WP_183632011.1">
    <property type="nucleotide sequence ID" value="NZ_BAABLE010000011.1"/>
</dbReference>
<dbReference type="PROSITE" id="PS00211">
    <property type="entry name" value="ABC_TRANSPORTER_1"/>
    <property type="match status" value="1"/>
</dbReference>
<dbReference type="EMBL" id="JACIET010000001">
    <property type="protein sequence ID" value="MBB4011447.1"/>
    <property type="molecule type" value="Genomic_DNA"/>
</dbReference>
<keyword evidence="2" id="KW-0472">Membrane</keyword>
<evidence type="ECO:0000313" key="6">
    <source>
        <dbReference type="EMBL" id="MBB4011447.1"/>
    </source>
</evidence>
<proteinExistence type="predicted"/>